<feature type="compositionally biased region" description="Polar residues" evidence="5">
    <location>
        <begin position="251"/>
        <end position="270"/>
    </location>
</feature>
<evidence type="ECO:0000256" key="5">
    <source>
        <dbReference type="SAM" id="MobiDB-lite"/>
    </source>
</evidence>
<evidence type="ECO:0000256" key="4">
    <source>
        <dbReference type="ARBA" id="ARBA00040604"/>
    </source>
</evidence>
<dbReference type="EMBL" id="HBFM01023294">
    <property type="protein sequence ID" value="CAD8780805.1"/>
    <property type="molecule type" value="Transcribed_RNA"/>
</dbReference>
<feature type="compositionally biased region" description="Low complexity" evidence="5">
    <location>
        <begin position="271"/>
        <end position="280"/>
    </location>
</feature>
<feature type="region of interest" description="Disordered" evidence="5">
    <location>
        <begin position="300"/>
        <end position="395"/>
    </location>
</feature>
<proteinExistence type="inferred from homology"/>
<protein>
    <recommendedName>
        <fullName evidence="4">Oxidation resistance protein 1</fullName>
    </recommendedName>
</protein>
<evidence type="ECO:0000256" key="2">
    <source>
        <dbReference type="ARBA" id="ARBA00009540"/>
    </source>
</evidence>
<evidence type="ECO:0000313" key="7">
    <source>
        <dbReference type="EMBL" id="CAD8780805.1"/>
    </source>
</evidence>
<organism evidence="7">
    <name type="scientific">Polytomella parva</name>
    <dbReference type="NCBI Taxonomy" id="51329"/>
    <lineage>
        <taxon>Eukaryota</taxon>
        <taxon>Viridiplantae</taxon>
        <taxon>Chlorophyta</taxon>
        <taxon>core chlorophytes</taxon>
        <taxon>Chlorophyceae</taxon>
        <taxon>CS clade</taxon>
        <taxon>Chlamydomonadales</taxon>
        <taxon>Chlamydomonadaceae</taxon>
        <taxon>Polytomella</taxon>
    </lineage>
</organism>
<feature type="domain" description="TLDc" evidence="6">
    <location>
        <begin position="439"/>
        <end position="602"/>
    </location>
</feature>
<dbReference type="GO" id="GO:0005739">
    <property type="term" value="C:mitochondrion"/>
    <property type="evidence" value="ECO:0007669"/>
    <property type="project" value="UniProtKB-SubCell"/>
</dbReference>
<feature type="compositionally biased region" description="Low complexity" evidence="5">
    <location>
        <begin position="337"/>
        <end position="362"/>
    </location>
</feature>
<reference evidence="7" key="1">
    <citation type="submission" date="2021-01" db="EMBL/GenBank/DDBJ databases">
        <authorList>
            <person name="Corre E."/>
            <person name="Pelletier E."/>
            <person name="Niang G."/>
            <person name="Scheremetjew M."/>
            <person name="Finn R."/>
            <person name="Kale V."/>
            <person name="Holt S."/>
            <person name="Cochrane G."/>
            <person name="Meng A."/>
            <person name="Brown T."/>
            <person name="Cohen L."/>
        </authorList>
    </citation>
    <scope>NUCLEOTIDE SEQUENCE</scope>
    <source>
        <strain evidence="7">SAG 63-3</strain>
    </source>
</reference>
<evidence type="ECO:0000259" key="6">
    <source>
        <dbReference type="PROSITE" id="PS51886"/>
    </source>
</evidence>
<feature type="region of interest" description="Disordered" evidence="5">
    <location>
        <begin position="247"/>
        <end position="280"/>
    </location>
</feature>
<sequence length="604" mass="65625">METSDTPLVSSTLEDTQASLATALARIEVFRIREKQLVADLASLRRKVHELSKYKSSIEEESSAGEYNVPEIPPAKVESDWTSISSQPVYVTNIPNGDVPINIVTGLKKVPGSIVVTPEYIDFVEIKARIRQEDFVGISSLKAKTLESPLHDLAPSFTGIWQVIWNKGGINQRLSFEASHSTRNILHQRMEHWLGESNADTATEPLVSETTDSHHNLYPSAFNPSNLHPSDPMFSCCFPWGLPPADGGVKQPSSDASASPSTNPPTKSANSSSPLPTSTSGTKIAMISLNATTTAVSPVNANDNINGNDNNNNNENSNKSNNLNVANGCNNPESQILLSGSNAVSSSSSSPIAPVLPSASSPDDPDHHSRPDHPNRVDESNHNTNNSNSKGKGASIQDISLQEREEDLSSHTPLFEATPPIHLAPLPGITLTLDGSMSQLLRDKHVSAIASHIPPLQRMRRWTCTYSTFRHGTSLQTLYRKSVVHQPALLVIQDFSGFLLGAYTSEGWRVAPRFYGSGETFVFQLEPTSIAYPWQSRAKDKNDYFMYGTLDCLALGGQGRFAIWLDNDLARGSSGRCGTFDSPCLAAAEEFGVKGLEIWQPTGH</sequence>
<keyword evidence="3" id="KW-0496">Mitochondrion</keyword>
<evidence type="ECO:0000256" key="3">
    <source>
        <dbReference type="ARBA" id="ARBA00023128"/>
    </source>
</evidence>
<comment type="subcellular location">
    <subcellularLocation>
        <location evidence="1">Mitochondrion</location>
    </subcellularLocation>
</comment>
<feature type="compositionally biased region" description="Basic and acidic residues" evidence="5">
    <location>
        <begin position="364"/>
        <end position="381"/>
    </location>
</feature>
<dbReference type="PANTHER" id="PTHR23354">
    <property type="entry name" value="NUCLEOLAR PROTEIN 7/ESTROGEN RECEPTOR COACTIVATOR-RELATED"/>
    <property type="match status" value="1"/>
</dbReference>
<dbReference type="PROSITE" id="PS51886">
    <property type="entry name" value="TLDC"/>
    <property type="match status" value="1"/>
</dbReference>
<name>A0A7S0YI88_9CHLO</name>
<dbReference type="SMART" id="SM00584">
    <property type="entry name" value="TLDc"/>
    <property type="match status" value="1"/>
</dbReference>
<dbReference type="InterPro" id="IPR006571">
    <property type="entry name" value="TLDc_dom"/>
</dbReference>
<comment type="similarity">
    <text evidence="2">Belongs to the OXR1 family.</text>
</comment>
<evidence type="ECO:0000256" key="1">
    <source>
        <dbReference type="ARBA" id="ARBA00004173"/>
    </source>
</evidence>
<dbReference type="Pfam" id="PF07534">
    <property type="entry name" value="TLD"/>
    <property type="match status" value="1"/>
</dbReference>
<dbReference type="PANTHER" id="PTHR23354:SF62">
    <property type="entry name" value="MUSTARD, ISOFORM V"/>
    <property type="match status" value="1"/>
</dbReference>
<dbReference type="AlphaFoldDB" id="A0A7S0YI88"/>
<gene>
    <name evidence="7" type="ORF">PPAR00522_LOCUS15100</name>
</gene>
<feature type="compositionally biased region" description="Low complexity" evidence="5">
    <location>
        <begin position="300"/>
        <end position="328"/>
    </location>
</feature>
<accession>A0A7S0YI88</accession>